<feature type="domain" description="CorA-like transporter" evidence="3">
    <location>
        <begin position="83"/>
        <end position="334"/>
    </location>
</feature>
<feature type="compositionally biased region" description="Low complexity" evidence="1">
    <location>
        <begin position="697"/>
        <end position="710"/>
    </location>
</feature>
<evidence type="ECO:0000313" key="5">
    <source>
        <dbReference type="Proteomes" id="UP001283341"/>
    </source>
</evidence>
<keyword evidence="5" id="KW-1185">Reference proteome</keyword>
<evidence type="ECO:0000256" key="2">
    <source>
        <dbReference type="SAM" id="Phobius"/>
    </source>
</evidence>
<keyword evidence="2" id="KW-0812">Transmembrane</keyword>
<reference evidence="4" key="2">
    <citation type="submission" date="2023-06" db="EMBL/GenBank/DDBJ databases">
        <authorList>
            <consortium name="Lawrence Berkeley National Laboratory"/>
            <person name="Haridas S."/>
            <person name="Hensen N."/>
            <person name="Bonometti L."/>
            <person name="Westerberg I."/>
            <person name="Brannstrom I.O."/>
            <person name="Guillou S."/>
            <person name="Cros-Aarteil S."/>
            <person name="Calhoun S."/>
            <person name="Kuo A."/>
            <person name="Mondo S."/>
            <person name="Pangilinan J."/>
            <person name="Riley R."/>
            <person name="Labutti K."/>
            <person name="Andreopoulos B."/>
            <person name="Lipzen A."/>
            <person name="Chen C."/>
            <person name="Yanf M."/>
            <person name="Daum C."/>
            <person name="Ng V."/>
            <person name="Clum A."/>
            <person name="Steindorff A."/>
            <person name="Ohm R."/>
            <person name="Martin F."/>
            <person name="Silar P."/>
            <person name="Natvig D."/>
            <person name="Lalanne C."/>
            <person name="Gautier V."/>
            <person name="Ament-Velasquez S.L."/>
            <person name="Kruys A."/>
            <person name="Hutchinson M.I."/>
            <person name="Powell A.J."/>
            <person name="Barry K."/>
            <person name="Miller A.N."/>
            <person name="Grigoriev I.V."/>
            <person name="Debuchy R."/>
            <person name="Gladieux P."/>
            <person name="Thoren M.H."/>
            <person name="Johannesson H."/>
        </authorList>
    </citation>
    <scope>NUCLEOTIDE SEQUENCE</scope>
    <source>
        <strain evidence="4">CBS 118394</strain>
    </source>
</reference>
<proteinExistence type="predicted"/>
<dbReference type="EMBL" id="JAUEDM010000004">
    <property type="protein sequence ID" value="KAK3318096.1"/>
    <property type="molecule type" value="Genomic_DNA"/>
</dbReference>
<feature type="transmembrane region" description="Helical" evidence="2">
    <location>
        <begin position="522"/>
        <end position="540"/>
    </location>
</feature>
<reference evidence="4" key="1">
    <citation type="journal article" date="2023" name="Mol. Phylogenet. Evol.">
        <title>Genome-scale phylogeny and comparative genomics of the fungal order Sordariales.</title>
        <authorList>
            <person name="Hensen N."/>
            <person name="Bonometti L."/>
            <person name="Westerberg I."/>
            <person name="Brannstrom I.O."/>
            <person name="Guillou S."/>
            <person name="Cros-Aarteil S."/>
            <person name="Calhoun S."/>
            <person name="Haridas S."/>
            <person name="Kuo A."/>
            <person name="Mondo S."/>
            <person name="Pangilinan J."/>
            <person name="Riley R."/>
            <person name="LaButti K."/>
            <person name="Andreopoulos B."/>
            <person name="Lipzen A."/>
            <person name="Chen C."/>
            <person name="Yan M."/>
            <person name="Daum C."/>
            <person name="Ng V."/>
            <person name="Clum A."/>
            <person name="Steindorff A."/>
            <person name="Ohm R.A."/>
            <person name="Martin F."/>
            <person name="Silar P."/>
            <person name="Natvig D.O."/>
            <person name="Lalanne C."/>
            <person name="Gautier V."/>
            <person name="Ament-Velasquez S.L."/>
            <person name="Kruys A."/>
            <person name="Hutchinson M.I."/>
            <person name="Powell A.J."/>
            <person name="Barry K."/>
            <person name="Miller A.N."/>
            <person name="Grigoriev I.V."/>
            <person name="Debuchy R."/>
            <person name="Gladieux P."/>
            <person name="Hiltunen Thoren M."/>
            <person name="Johannesson H."/>
        </authorList>
    </citation>
    <scope>NUCLEOTIDE SEQUENCE</scope>
    <source>
        <strain evidence="4">CBS 118394</strain>
    </source>
</reference>
<accession>A0AAE0I5R5</accession>
<dbReference type="AlphaFoldDB" id="A0AAE0I5R5"/>
<comment type="caution">
    <text evidence="4">The sequence shown here is derived from an EMBL/GenBank/DDBJ whole genome shotgun (WGS) entry which is preliminary data.</text>
</comment>
<feature type="region of interest" description="Disordered" evidence="1">
    <location>
        <begin position="676"/>
        <end position="710"/>
    </location>
</feature>
<dbReference type="Pfam" id="PF26616">
    <property type="entry name" value="CorA-like"/>
    <property type="match status" value="1"/>
</dbReference>
<dbReference type="Proteomes" id="UP001283341">
    <property type="component" value="Unassembled WGS sequence"/>
</dbReference>
<keyword evidence="2" id="KW-0472">Membrane</keyword>
<protein>
    <recommendedName>
        <fullName evidence="3">CorA-like transporter domain-containing protein</fullName>
    </recommendedName>
</protein>
<evidence type="ECO:0000313" key="4">
    <source>
        <dbReference type="EMBL" id="KAK3318096.1"/>
    </source>
</evidence>
<dbReference type="InterPro" id="IPR058257">
    <property type="entry name" value="CorA-like_dom"/>
</dbReference>
<name>A0AAE0I5R5_9PEZI</name>
<keyword evidence="2" id="KW-1133">Transmembrane helix</keyword>
<feature type="transmembrane region" description="Helical" evidence="2">
    <location>
        <begin position="473"/>
        <end position="494"/>
    </location>
</feature>
<evidence type="ECO:0000256" key="1">
    <source>
        <dbReference type="SAM" id="MobiDB-lite"/>
    </source>
</evidence>
<gene>
    <name evidence="4" type="ORF">B0H66DRAFT_556235</name>
</gene>
<evidence type="ECO:0000259" key="3">
    <source>
        <dbReference type="Pfam" id="PF26616"/>
    </source>
</evidence>
<sequence length="710" mass="79081">MATQTTHGGQSEQEEDWAILYNALKAWRWYPSNLRDLQPMDSSHRTRLLLDIKRHFSRTKHMVLLALDESGGAARRRAVERKIETVVFDYEPNSADESVHRSLIRNTKELQHAFGIDAHSKPKPDPISRFIILESFAPFSPRLKTTEELLLNILTYHQVSPHFLNFVSHICHEPLLGLGGPPYSGSQFLKSFSPCSPGPVLQALDRSGNYYQLVLELSTVFDPSGTADDLASEPISNDLARWPIVQSVVYHRFDILNGKSQWIMTASIGDSRAPFKDASDIQASLSNYEMSSGTLDPVQQYFKASLSVLVWLADWSLGEYDAYITSIDEQMQRLAFDTIDRGGDGGIEEITLNFKMFNKCMETLEEYLVALGSNLGTYQGLVEFYDLYDENDALKDKSLDALGLQWMTGAESRVEVQKDIARFRADILSVCNSIEEMIRRARYIKQIGARRESTTHRLLQTADTKTMINLAQLTYIFSTITLLLLPMSVVSTIFSTDIVKFSPGGEGGGSGGFRGNWSGPAAVWWAVVTVIVTSVVGLVGERWRRKAAIPASMWGGSGKKGADSTFRERTGNRLLNIARAVRRHAYHDRVDRLRPKIRGLKVRKDKIGSWVVGFLFPTREKGHDSDDPESAAGGVREHAHGDYTGQELELPSRQSSTRHSGLLSPDTKVSVQWPLFSSQASPPAPPAEVAVDKSGATTTTTTTTTTGHYL</sequence>
<organism evidence="4 5">
    <name type="scientific">Apodospora peruviana</name>
    <dbReference type="NCBI Taxonomy" id="516989"/>
    <lineage>
        <taxon>Eukaryota</taxon>
        <taxon>Fungi</taxon>
        <taxon>Dikarya</taxon>
        <taxon>Ascomycota</taxon>
        <taxon>Pezizomycotina</taxon>
        <taxon>Sordariomycetes</taxon>
        <taxon>Sordariomycetidae</taxon>
        <taxon>Sordariales</taxon>
        <taxon>Lasiosphaeriaceae</taxon>
        <taxon>Apodospora</taxon>
    </lineage>
</organism>